<dbReference type="EMBL" id="AP022597">
    <property type="protein sequence ID" value="BBY72640.1"/>
    <property type="molecule type" value="Genomic_DNA"/>
</dbReference>
<name>A0ABN6AY03_9MYCO</name>
<evidence type="ECO:0000313" key="2">
    <source>
        <dbReference type="Proteomes" id="UP000466578"/>
    </source>
</evidence>
<evidence type="ECO:0000313" key="1">
    <source>
        <dbReference type="EMBL" id="BBY72640.1"/>
    </source>
</evidence>
<sequence length="72" mass="8163">MDRYARVTRTLFDTTLDPDNQRGSLTSTEELQSVIAKFEPTDTAQLELLGSYAWVIGQLRQPNPRASPRHTT</sequence>
<reference evidence="1 2" key="1">
    <citation type="journal article" date="2019" name="Emerg. Microbes Infect.">
        <title>Comprehensive subspecies identification of 175 nontuberculous mycobacteria species based on 7547 genomic profiles.</title>
        <authorList>
            <person name="Matsumoto Y."/>
            <person name="Kinjo T."/>
            <person name="Motooka D."/>
            <person name="Nabeya D."/>
            <person name="Jung N."/>
            <person name="Uechi K."/>
            <person name="Horii T."/>
            <person name="Iida T."/>
            <person name="Fujita J."/>
            <person name="Nakamura S."/>
        </authorList>
    </citation>
    <scope>NUCLEOTIDE SEQUENCE [LARGE SCALE GENOMIC DNA]</scope>
    <source>
        <strain evidence="1 2">JCM 30622</strain>
    </source>
</reference>
<protein>
    <submittedName>
        <fullName evidence="1">Uncharacterized protein</fullName>
    </submittedName>
</protein>
<proteinExistence type="predicted"/>
<keyword evidence="2" id="KW-1185">Reference proteome</keyword>
<gene>
    <name evidence="1" type="ORF">MPRI_48270</name>
</gene>
<organism evidence="1 2">
    <name type="scientific">Mycobacterium paraintracellulare</name>
    <dbReference type="NCBI Taxonomy" id="1138383"/>
    <lineage>
        <taxon>Bacteria</taxon>
        <taxon>Bacillati</taxon>
        <taxon>Actinomycetota</taxon>
        <taxon>Actinomycetes</taxon>
        <taxon>Mycobacteriales</taxon>
        <taxon>Mycobacteriaceae</taxon>
        <taxon>Mycobacterium</taxon>
        <taxon>Mycobacterium avium complex (MAC)</taxon>
    </lineage>
</organism>
<dbReference type="Proteomes" id="UP000466578">
    <property type="component" value="Chromosome"/>
</dbReference>
<accession>A0ABN6AY03</accession>